<dbReference type="GO" id="GO:0004252">
    <property type="term" value="F:serine-type endopeptidase activity"/>
    <property type="evidence" value="ECO:0007669"/>
    <property type="project" value="InterPro"/>
</dbReference>
<dbReference type="PANTHER" id="PTHR43399:SF4">
    <property type="entry name" value="CELL WALL-ASSOCIATED PROTEASE"/>
    <property type="match status" value="1"/>
</dbReference>
<evidence type="ECO:0000256" key="3">
    <source>
        <dbReference type="ARBA" id="ARBA00022801"/>
    </source>
</evidence>
<dbReference type="Proteomes" id="UP000005446">
    <property type="component" value="Unassembled WGS sequence"/>
</dbReference>
<evidence type="ECO:0000256" key="5">
    <source>
        <dbReference type="PROSITE-ProRule" id="PRU01240"/>
    </source>
</evidence>
<feature type="domain" description="Peptidase S8/S53" evidence="6">
    <location>
        <begin position="76"/>
        <end position="240"/>
    </location>
</feature>
<evidence type="ECO:0000256" key="2">
    <source>
        <dbReference type="ARBA" id="ARBA00022670"/>
    </source>
</evidence>
<dbReference type="Pfam" id="PF00082">
    <property type="entry name" value="Peptidase_S8"/>
    <property type="match status" value="1"/>
</dbReference>
<dbReference type="HOGENOM" id="CLU_1030775_0_0_1"/>
<dbReference type="Gene3D" id="3.40.50.200">
    <property type="entry name" value="Peptidase S8/S53 domain"/>
    <property type="match status" value="1"/>
</dbReference>
<dbReference type="AlphaFoldDB" id="H0EC99"/>
<evidence type="ECO:0000256" key="4">
    <source>
        <dbReference type="ARBA" id="ARBA00022825"/>
    </source>
</evidence>
<dbReference type="InterPro" id="IPR023827">
    <property type="entry name" value="Peptidase_S8_Asp-AS"/>
</dbReference>
<dbReference type="PROSITE" id="PS00137">
    <property type="entry name" value="SUBTILASE_HIS"/>
    <property type="match status" value="1"/>
</dbReference>
<reference evidence="7 8" key="1">
    <citation type="journal article" date="2012" name="Eukaryot. Cell">
        <title>Genome sequence of the fungus Glarea lozoyensis: the first genome sequence of a species from the Helotiaceae family.</title>
        <authorList>
            <person name="Youssar L."/>
            <person name="Gruening B.A."/>
            <person name="Erxleben A."/>
            <person name="Guenther S."/>
            <person name="Huettel W."/>
        </authorList>
    </citation>
    <scope>NUCLEOTIDE SEQUENCE [LARGE SCALE GENOMIC DNA]</scope>
    <source>
        <strain evidence="8">ATCC 74030 / MF5533</strain>
    </source>
</reference>
<dbReference type="InterPro" id="IPR000209">
    <property type="entry name" value="Peptidase_S8/S53_dom"/>
</dbReference>
<dbReference type="InterPro" id="IPR036852">
    <property type="entry name" value="Peptidase_S8/S53_dom_sf"/>
</dbReference>
<keyword evidence="4" id="KW-0720">Serine protease</keyword>
<organism evidence="7 8">
    <name type="scientific">Glarea lozoyensis (strain ATCC 74030 / MF5533)</name>
    <dbReference type="NCBI Taxonomy" id="1104152"/>
    <lineage>
        <taxon>Eukaryota</taxon>
        <taxon>Fungi</taxon>
        <taxon>Dikarya</taxon>
        <taxon>Ascomycota</taxon>
        <taxon>Pezizomycotina</taxon>
        <taxon>Leotiomycetes</taxon>
        <taxon>Helotiales</taxon>
        <taxon>Helotiaceae</taxon>
        <taxon>Glarea</taxon>
    </lineage>
</organism>
<proteinExistence type="inferred from homology"/>
<dbReference type="PROSITE" id="PS00136">
    <property type="entry name" value="SUBTILASE_ASP"/>
    <property type="match status" value="1"/>
</dbReference>
<protein>
    <submittedName>
        <fullName evidence="7">Putative Major intracellular serine protease</fullName>
    </submittedName>
</protein>
<keyword evidence="3" id="KW-0378">Hydrolase</keyword>
<keyword evidence="8" id="KW-1185">Reference proteome</keyword>
<dbReference type="EMBL" id="AGUE01000001">
    <property type="protein sequence ID" value="EHL03842.1"/>
    <property type="molecule type" value="Genomic_DNA"/>
</dbReference>
<evidence type="ECO:0000313" key="7">
    <source>
        <dbReference type="EMBL" id="EHL03842.1"/>
    </source>
</evidence>
<dbReference type="InterPro" id="IPR051048">
    <property type="entry name" value="Peptidase_S8/S53_subtilisin"/>
</dbReference>
<dbReference type="PANTHER" id="PTHR43399">
    <property type="entry name" value="SUBTILISIN-RELATED"/>
    <property type="match status" value="1"/>
</dbReference>
<comment type="similarity">
    <text evidence="1 5">Belongs to the peptidase S8 family.</text>
</comment>
<evidence type="ECO:0000256" key="1">
    <source>
        <dbReference type="ARBA" id="ARBA00011073"/>
    </source>
</evidence>
<evidence type="ECO:0000313" key="8">
    <source>
        <dbReference type="Proteomes" id="UP000005446"/>
    </source>
</evidence>
<dbReference type="PRINTS" id="PR00723">
    <property type="entry name" value="SUBTILISIN"/>
</dbReference>
<name>H0EC99_GLAL7</name>
<dbReference type="GO" id="GO:0006508">
    <property type="term" value="P:proteolysis"/>
    <property type="evidence" value="ECO:0007669"/>
    <property type="project" value="UniProtKB-KW"/>
</dbReference>
<accession>H0EC99</accession>
<dbReference type="PROSITE" id="PS51892">
    <property type="entry name" value="SUBTILASE"/>
    <property type="match status" value="1"/>
</dbReference>
<gene>
    <name evidence="7" type="ORF">M7I_0032</name>
</gene>
<dbReference type="InParanoid" id="H0EC99"/>
<evidence type="ECO:0000259" key="6">
    <source>
        <dbReference type="Pfam" id="PF00082"/>
    </source>
</evidence>
<comment type="caution">
    <text evidence="7">The sequence shown here is derived from an EMBL/GenBank/DDBJ whole genome shotgun (WGS) entry which is preliminary data.</text>
</comment>
<comment type="caution">
    <text evidence="5">Lacks conserved residue(s) required for the propagation of feature annotation.</text>
</comment>
<dbReference type="SUPFAM" id="SSF52743">
    <property type="entry name" value="Subtilisin-like"/>
    <property type="match status" value="1"/>
</dbReference>
<dbReference type="InterPro" id="IPR022398">
    <property type="entry name" value="Peptidase_S8_His-AS"/>
</dbReference>
<dbReference type="OrthoDB" id="10256524at2759"/>
<sequence>MRRLLNAIPGVVSVSPVEVIEASQPPGEDEAFTLSNSQTLAFEDDPELLGPFTGGDLSSSLRMGGIDKLHKLGIKGKGIKIGIIDSGIDYRHPALGGKFGPGNKIAGGYAFANDRGAPVMEEDPLTTCYAGGHGTHVAGIIGMESGSRGFDIEGVAPEATIFMYRVTGCGSGGSTDALIKVFTKAFEDGVDIVTDRLTEAGVFVVVSLGNDAAADPRQEHLYTGATPAIESNVVAVGSVIHVTASNWKKPRELELQIWQTQFLQPLEFKE</sequence>
<keyword evidence="2 7" id="KW-0645">Protease</keyword>
<dbReference type="InterPro" id="IPR015500">
    <property type="entry name" value="Peptidase_S8_subtilisin-rel"/>
</dbReference>